<evidence type="ECO:0000313" key="1">
    <source>
        <dbReference type="EMBL" id="CAH0487229.1"/>
    </source>
</evidence>
<organism evidence="2 4">
    <name type="scientific">Peronospora farinosa</name>
    <dbReference type="NCBI Taxonomy" id="134698"/>
    <lineage>
        <taxon>Eukaryota</taxon>
        <taxon>Sar</taxon>
        <taxon>Stramenopiles</taxon>
        <taxon>Oomycota</taxon>
        <taxon>Peronosporomycetes</taxon>
        <taxon>Peronosporales</taxon>
        <taxon>Peronosporaceae</taxon>
        <taxon>Peronospora</taxon>
    </lineage>
</organism>
<sequence>MTDPLLSGLLLMEAGPGFRSHVRAASGKIKSLRSVDTFLPTPCTTYKKREKNVMLVTMKKNSWTSIMCHGKIIGAMGEELMGIGKVVKSSEEKSPKVSMMAYKGIFVVRPNVDIGDPITDSAPLHRDTDKHIHISLTRLRTIT</sequence>
<comment type="caution">
    <text evidence="2">The sequence shown here is derived from an EMBL/GenBank/DDBJ whole genome shotgun (WGS) entry which is preliminary data.</text>
</comment>
<accession>A0AAV0TB00</accession>
<protein>
    <submittedName>
        <fullName evidence="2">Uncharacterized protein</fullName>
    </submittedName>
</protein>
<evidence type="ECO:0000313" key="4">
    <source>
        <dbReference type="Proteomes" id="UP001159659"/>
    </source>
</evidence>
<dbReference type="Proteomes" id="UP001159659">
    <property type="component" value="Unassembled WGS sequence"/>
</dbReference>
<dbReference type="EMBL" id="CANTFK010000604">
    <property type="protein sequence ID" value="CAI5718540.1"/>
    <property type="molecule type" value="Genomic_DNA"/>
</dbReference>
<reference evidence="2" key="2">
    <citation type="submission" date="2022-12" db="EMBL/GenBank/DDBJ databases">
        <authorList>
            <person name="Webb A."/>
        </authorList>
    </citation>
    <scope>NUCLEOTIDE SEQUENCE</scope>
    <source>
        <strain evidence="2">Pf2</strain>
    </source>
</reference>
<evidence type="ECO:0000313" key="3">
    <source>
        <dbReference type="Proteomes" id="UP001157938"/>
    </source>
</evidence>
<dbReference type="EMBL" id="CAKLBC010000610">
    <property type="protein sequence ID" value="CAH0487229.1"/>
    <property type="molecule type" value="Genomic_DNA"/>
</dbReference>
<evidence type="ECO:0000313" key="2">
    <source>
        <dbReference type="EMBL" id="CAI5718540.1"/>
    </source>
</evidence>
<dbReference type="Proteomes" id="UP001157938">
    <property type="component" value="Unassembled WGS sequence"/>
</dbReference>
<proteinExistence type="predicted"/>
<gene>
    <name evidence="1" type="ORF">PFR001_LOCUS2796</name>
    <name evidence="2" type="ORF">PFR002_LOCUS3651</name>
</gene>
<reference evidence="1 3" key="1">
    <citation type="submission" date="2021-11" db="EMBL/GenBank/DDBJ databases">
        <authorList>
            <person name="Islam A."/>
            <person name="Islam S."/>
            <person name="Flora M.S."/>
            <person name="Rahman M."/>
            <person name="Ziaur R.M."/>
            <person name="Epstein J.H."/>
            <person name="Hassan M."/>
            <person name="Klassen M."/>
            <person name="Woodard K."/>
            <person name="Webb A."/>
            <person name="Webby R.J."/>
            <person name="El Zowalaty M.E."/>
        </authorList>
    </citation>
    <scope>NUCLEOTIDE SEQUENCE [LARGE SCALE GENOMIC DNA]</scope>
    <source>
        <strain evidence="1">Pf1</strain>
    </source>
</reference>
<name>A0AAV0TB00_9STRA</name>
<dbReference type="AlphaFoldDB" id="A0AAV0TB00"/>
<keyword evidence="3" id="KW-1185">Reference proteome</keyword>